<accession>A0A2R6X3S0</accession>
<evidence type="ECO:0000313" key="2">
    <source>
        <dbReference type="EMBL" id="PTQ40751.1"/>
    </source>
</evidence>
<dbReference type="Gramene" id="Mp6g18660.1">
    <property type="protein sequence ID" value="Mp6g18660.1.cds1"/>
    <property type="gene ID" value="Mp6g18660"/>
</dbReference>
<reference evidence="3" key="1">
    <citation type="journal article" date="2017" name="Cell">
        <title>Insights into land plant evolution garnered from the Marchantia polymorpha genome.</title>
        <authorList>
            <person name="Bowman J.L."/>
            <person name="Kohchi T."/>
            <person name="Yamato K.T."/>
            <person name="Jenkins J."/>
            <person name="Shu S."/>
            <person name="Ishizaki K."/>
            <person name="Yamaoka S."/>
            <person name="Nishihama R."/>
            <person name="Nakamura Y."/>
            <person name="Berger F."/>
            <person name="Adam C."/>
            <person name="Aki S.S."/>
            <person name="Althoff F."/>
            <person name="Araki T."/>
            <person name="Arteaga-Vazquez M.A."/>
            <person name="Balasubrmanian S."/>
            <person name="Barry K."/>
            <person name="Bauer D."/>
            <person name="Boehm C.R."/>
            <person name="Briginshaw L."/>
            <person name="Caballero-Perez J."/>
            <person name="Catarino B."/>
            <person name="Chen F."/>
            <person name="Chiyoda S."/>
            <person name="Chovatia M."/>
            <person name="Davies K.M."/>
            <person name="Delmans M."/>
            <person name="Demura T."/>
            <person name="Dierschke T."/>
            <person name="Dolan L."/>
            <person name="Dorantes-Acosta A.E."/>
            <person name="Eklund D.M."/>
            <person name="Florent S.N."/>
            <person name="Flores-Sandoval E."/>
            <person name="Fujiyama A."/>
            <person name="Fukuzawa H."/>
            <person name="Galik B."/>
            <person name="Grimanelli D."/>
            <person name="Grimwood J."/>
            <person name="Grossniklaus U."/>
            <person name="Hamada T."/>
            <person name="Haseloff J."/>
            <person name="Hetherington A.J."/>
            <person name="Higo A."/>
            <person name="Hirakawa Y."/>
            <person name="Hundley H.N."/>
            <person name="Ikeda Y."/>
            <person name="Inoue K."/>
            <person name="Inoue S.I."/>
            <person name="Ishida S."/>
            <person name="Jia Q."/>
            <person name="Kakita M."/>
            <person name="Kanazawa T."/>
            <person name="Kawai Y."/>
            <person name="Kawashima T."/>
            <person name="Kennedy M."/>
            <person name="Kinose K."/>
            <person name="Kinoshita T."/>
            <person name="Kohara Y."/>
            <person name="Koide E."/>
            <person name="Komatsu K."/>
            <person name="Kopischke S."/>
            <person name="Kubo M."/>
            <person name="Kyozuka J."/>
            <person name="Lagercrantz U."/>
            <person name="Lin S.S."/>
            <person name="Lindquist E."/>
            <person name="Lipzen A.M."/>
            <person name="Lu C.W."/>
            <person name="De Luna E."/>
            <person name="Martienssen R.A."/>
            <person name="Minamino N."/>
            <person name="Mizutani M."/>
            <person name="Mizutani M."/>
            <person name="Mochizuki N."/>
            <person name="Monte I."/>
            <person name="Mosher R."/>
            <person name="Nagasaki H."/>
            <person name="Nakagami H."/>
            <person name="Naramoto S."/>
            <person name="Nishitani K."/>
            <person name="Ohtani M."/>
            <person name="Okamoto T."/>
            <person name="Okumura M."/>
            <person name="Phillips J."/>
            <person name="Pollak B."/>
            <person name="Reinders A."/>
            <person name="Rovekamp M."/>
            <person name="Sano R."/>
            <person name="Sawa S."/>
            <person name="Schmid M.W."/>
            <person name="Shirakawa M."/>
            <person name="Solano R."/>
            <person name="Spunde A."/>
            <person name="Suetsugu N."/>
            <person name="Sugano S."/>
            <person name="Sugiyama A."/>
            <person name="Sun R."/>
            <person name="Suzuki Y."/>
            <person name="Takenaka M."/>
            <person name="Takezawa D."/>
            <person name="Tomogane H."/>
            <person name="Tsuzuki M."/>
            <person name="Ueda T."/>
            <person name="Umeda M."/>
            <person name="Ward J.M."/>
            <person name="Watanabe Y."/>
            <person name="Yazaki K."/>
            <person name="Yokoyama R."/>
            <person name="Yoshitake Y."/>
            <person name="Yotsui I."/>
            <person name="Zachgo S."/>
            <person name="Schmutz J."/>
        </authorList>
    </citation>
    <scope>NUCLEOTIDE SEQUENCE [LARGE SCALE GENOMIC DNA]</scope>
    <source>
        <strain evidence="3">Tak-1</strain>
    </source>
</reference>
<dbReference type="Proteomes" id="UP000244005">
    <property type="component" value="Unassembled WGS sequence"/>
</dbReference>
<feature type="compositionally biased region" description="Basic and acidic residues" evidence="1">
    <location>
        <begin position="1"/>
        <end position="11"/>
    </location>
</feature>
<keyword evidence="3" id="KW-1185">Reference proteome</keyword>
<feature type="region of interest" description="Disordered" evidence="1">
    <location>
        <begin position="1"/>
        <end position="22"/>
    </location>
</feature>
<dbReference type="EMBL" id="KZ772710">
    <property type="protein sequence ID" value="PTQ40751.1"/>
    <property type="molecule type" value="Genomic_DNA"/>
</dbReference>
<proteinExistence type="predicted"/>
<sequence>MPRSGKFPERGKRQRRAGAMARSWRCRENKQSFFLDEEGRGRATTGVLWEEDSSGPYAQQPGQRLLESVGFDKVARSGHALSPSGRNPTWGLLVAFRRIATAAPGLEDPMRSVVAL</sequence>
<dbReference type="AlphaFoldDB" id="A0A2R6X3S0"/>
<name>A0A2R6X3S0_MARPO</name>
<evidence type="ECO:0000313" key="3">
    <source>
        <dbReference type="Proteomes" id="UP000244005"/>
    </source>
</evidence>
<gene>
    <name evidence="2" type="ORF">MARPO_0038s0076</name>
</gene>
<protein>
    <submittedName>
        <fullName evidence="2">Uncharacterized protein</fullName>
    </submittedName>
</protein>
<evidence type="ECO:0000256" key="1">
    <source>
        <dbReference type="SAM" id="MobiDB-lite"/>
    </source>
</evidence>
<organism evidence="2 3">
    <name type="scientific">Marchantia polymorpha</name>
    <name type="common">Common liverwort</name>
    <name type="synonym">Marchantia aquatica</name>
    <dbReference type="NCBI Taxonomy" id="3197"/>
    <lineage>
        <taxon>Eukaryota</taxon>
        <taxon>Viridiplantae</taxon>
        <taxon>Streptophyta</taxon>
        <taxon>Embryophyta</taxon>
        <taxon>Marchantiophyta</taxon>
        <taxon>Marchantiopsida</taxon>
        <taxon>Marchantiidae</taxon>
        <taxon>Marchantiales</taxon>
        <taxon>Marchantiaceae</taxon>
        <taxon>Marchantia</taxon>
    </lineage>
</organism>